<dbReference type="Proteomes" id="UP001482620">
    <property type="component" value="Unassembled WGS sequence"/>
</dbReference>
<comment type="caution">
    <text evidence="2">The sequence shown here is derived from an EMBL/GenBank/DDBJ whole genome shotgun (WGS) entry which is preliminary data.</text>
</comment>
<keyword evidence="3" id="KW-1185">Reference proteome</keyword>
<dbReference type="EMBL" id="JAHRIQ010053456">
    <property type="protein sequence ID" value="MEQ2238709.1"/>
    <property type="molecule type" value="Genomic_DNA"/>
</dbReference>
<sequence length="107" mass="11669">MDVIHSLTLPMHTLYSQVQVPVHPRGNQRSYPGGGPLPSWAETGRQRRHRPDPGDPGPAPAPPTPNPVPNNPDPPLERGVCTKEGSKWLKPARKLEPPQDSAVQTPQ</sequence>
<feature type="compositionally biased region" description="Pro residues" evidence="1">
    <location>
        <begin position="54"/>
        <end position="74"/>
    </location>
</feature>
<feature type="region of interest" description="Disordered" evidence="1">
    <location>
        <begin position="20"/>
        <end position="107"/>
    </location>
</feature>
<reference evidence="2 3" key="1">
    <citation type="submission" date="2021-06" db="EMBL/GenBank/DDBJ databases">
        <authorList>
            <person name="Palmer J.M."/>
        </authorList>
    </citation>
    <scope>NUCLEOTIDE SEQUENCE [LARGE SCALE GENOMIC DNA]</scope>
    <source>
        <strain evidence="3">if_2019</strain>
        <tissue evidence="2">Muscle</tissue>
    </source>
</reference>
<evidence type="ECO:0000313" key="3">
    <source>
        <dbReference type="Proteomes" id="UP001482620"/>
    </source>
</evidence>
<gene>
    <name evidence="2" type="ORF">ILYODFUR_036015</name>
</gene>
<feature type="compositionally biased region" description="Basic and acidic residues" evidence="1">
    <location>
        <begin position="80"/>
        <end position="97"/>
    </location>
</feature>
<organism evidence="2 3">
    <name type="scientific">Ilyodon furcidens</name>
    <name type="common">goldbreast splitfin</name>
    <dbReference type="NCBI Taxonomy" id="33524"/>
    <lineage>
        <taxon>Eukaryota</taxon>
        <taxon>Metazoa</taxon>
        <taxon>Chordata</taxon>
        <taxon>Craniata</taxon>
        <taxon>Vertebrata</taxon>
        <taxon>Euteleostomi</taxon>
        <taxon>Actinopterygii</taxon>
        <taxon>Neopterygii</taxon>
        <taxon>Teleostei</taxon>
        <taxon>Neoteleostei</taxon>
        <taxon>Acanthomorphata</taxon>
        <taxon>Ovalentaria</taxon>
        <taxon>Atherinomorphae</taxon>
        <taxon>Cyprinodontiformes</taxon>
        <taxon>Goodeidae</taxon>
        <taxon>Ilyodon</taxon>
    </lineage>
</organism>
<evidence type="ECO:0000313" key="2">
    <source>
        <dbReference type="EMBL" id="MEQ2238709.1"/>
    </source>
</evidence>
<evidence type="ECO:0000256" key="1">
    <source>
        <dbReference type="SAM" id="MobiDB-lite"/>
    </source>
</evidence>
<name>A0ABV0U1P6_9TELE</name>
<proteinExistence type="predicted"/>
<accession>A0ABV0U1P6</accession>
<protein>
    <submittedName>
        <fullName evidence="2">Uncharacterized protein</fullName>
    </submittedName>
</protein>